<comment type="caution">
    <text evidence="1">The sequence shown here is derived from an EMBL/GenBank/DDBJ whole genome shotgun (WGS) entry which is preliminary data.</text>
</comment>
<name>A0A820JZ67_9BILA</name>
<proteinExistence type="predicted"/>
<evidence type="ECO:0000313" key="2">
    <source>
        <dbReference type="Proteomes" id="UP000663823"/>
    </source>
</evidence>
<gene>
    <name evidence="1" type="ORF">OTI717_LOCUS42989</name>
</gene>
<dbReference type="InterPro" id="IPR027417">
    <property type="entry name" value="P-loop_NTPase"/>
</dbReference>
<sequence>MIGEIFVFLPGWNEIVKCIQLLEIFDRPPHPTLRKVILSRSISERCITINVLVYVIDSG</sequence>
<dbReference type="AlphaFoldDB" id="A0A820JZ67"/>
<organism evidence="1 2">
    <name type="scientific">Rotaria sordida</name>
    <dbReference type="NCBI Taxonomy" id="392033"/>
    <lineage>
        <taxon>Eukaryota</taxon>
        <taxon>Metazoa</taxon>
        <taxon>Spiralia</taxon>
        <taxon>Gnathifera</taxon>
        <taxon>Rotifera</taxon>
        <taxon>Eurotatoria</taxon>
        <taxon>Bdelloidea</taxon>
        <taxon>Philodinida</taxon>
        <taxon>Philodinidae</taxon>
        <taxon>Rotaria</taxon>
    </lineage>
</organism>
<evidence type="ECO:0000313" key="1">
    <source>
        <dbReference type="EMBL" id="CAF4331902.1"/>
    </source>
</evidence>
<dbReference type="Gene3D" id="3.40.50.300">
    <property type="entry name" value="P-loop containing nucleotide triphosphate hydrolases"/>
    <property type="match status" value="1"/>
</dbReference>
<accession>A0A820JZ67</accession>
<feature type="non-terminal residue" evidence="1">
    <location>
        <position position="1"/>
    </location>
</feature>
<dbReference type="Proteomes" id="UP000663823">
    <property type="component" value="Unassembled WGS sequence"/>
</dbReference>
<dbReference type="EMBL" id="CAJOAX010057160">
    <property type="protein sequence ID" value="CAF4331902.1"/>
    <property type="molecule type" value="Genomic_DNA"/>
</dbReference>
<protein>
    <submittedName>
        <fullName evidence="1">Uncharacterized protein</fullName>
    </submittedName>
</protein>
<reference evidence="1" key="1">
    <citation type="submission" date="2021-02" db="EMBL/GenBank/DDBJ databases">
        <authorList>
            <person name="Nowell W R."/>
        </authorList>
    </citation>
    <scope>NUCLEOTIDE SEQUENCE</scope>
</reference>